<reference evidence="4 5" key="1">
    <citation type="submission" date="2018-01" db="EMBL/GenBank/DDBJ databases">
        <title>Genome sequence of the PGP bacterium Paenibacillus illinoisensis E3.</title>
        <authorList>
            <person name="Rolli E."/>
            <person name="Marasco R."/>
            <person name="Bessem C."/>
            <person name="Michoud G."/>
            <person name="Gaiarsa S."/>
            <person name="Borin S."/>
            <person name="Daffonchio D."/>
        </authorList>
    </citation>
    <scope>NUCLEOTIDE SEQUENCE [LARGE SCALE GENOMIC DNA]</scope>
    <source>
        <strain evidence="4 5">E3</strain>
    </source>
</reference>
<dbReference type="PANTHER" id="PTHR43479">
    <property type="entry name" value="ACREF/ENVCD OPERON REPRESSOR-RELATED"/>
    <property type="match status" value="1"/>
</dbReference>
<evidence type="ECO:0000256" key="2">
    <source>
        <dbReference type="PROSITE-ProRule" id="PRU00335"/>
    </source>
</evidence>
<comment type="caution">
    <text evidence="4">The sequence shown here is derived from an EMBL/GenBank/DDBJ whole genome shotgun (WGS) entry which is preliminary data.</text>
</comment>
<dbReference type="SUPFAM" id="SSF48498">
    <property type="entry name" value="Tetracyclin repressor-like, C-terminal domain"/>
    <property type="match status" value="1"/>
</dbReference>
<feature type="DNA-binding region" description="H-T-H motif" evidence="2">
    <location>
        <begin position="33"/>
        <end position="52"/>
    </location>
</feature>
<dbReference type="InterPro" id="IPR009057">
    <property type="entry name" value="Homeodomain-like_sf"/>
</dbReference>
<name>A0A2W0C6F1_9BACL</name>
<dbReference type="EC" id="6.3.2.1" evidence="4"/>
<proteinExistence type="predicted"/>
<dbReference type="RefSeq" id="WP_110821555.1">
    <property type="nucleotide sequence ID" value="NZ_PRLG01000021.1"/>
</dbReference>
<dbReference type="Proteomes" id="UP000247459">
    <property type="component" value="Unassembled WGS sequence"/>
</dbReference>
<evidence type="ECO:0000256" key="1">
    <source>
        <dbReference type="ARBA" id="ARBA00023125"/>
    </source>
</evidence>
<keyword evidence="4" id="KW-0436">Ligase</keyword>
<accession>A0A2W0C6F1</accession>
<feature type="domain" description="HTH tetR-type" evidence="3">
    <location>
        <begin position="10"/>
        <end position="70"/>
    </location>
</feature>
<dbReference type="Pfam" id="PF00440">
    <property type="entry name" value="TetR_N"/>
    <property type="match status" value="1"/>
</dbReference>
<protein>
    <submittedName>
        <fullName evidence="4">Transcriptional regulator</fullName>
        <ecNumber evidence="4">6.3.2.1</ecNumber>
    </submittedName>
</protein>
<dbReference type="GO" id="GO:0003700">
    <property type="term" value="F:DNA-binding transcription factor activity"/>
    <property type="evidence" value="ECO:0007669"/>
    <property type="project" value="InterPro"/>
</dbReference>
<dbReference type="PANTHER" id="PTHR43479:SF11">
    <property type="entry name" value="ACREF_ENVCD OPERON REPRESSOR-RELATED"/>
    <property type="match status" value="1"/>
</dbReference>
<dbReference type="InterPro" id="IPR023772">
    <property type="entry name" value="DNA-bd_HTH_TetR-type_CS"/>
</dbReference>
<evidence type="ECO:0000313" key="4">
    <source>
        <dbReference type="EMBL" id="PYY27926.1"/>
    </source>
</evidence>
<dbReference type="InterPro" id="IPR001647">
    <property type="entry name" value="HTH_TetR"/>
</dbReference>
<dbReference type="InterPro" id="IPR050624">
    <property type="entry name" value="HTH-type_Tx_Regulator"/>
</dbReference>
<dbReference type="Pfam" id="PF08360">
    <property type="entry name" value="TetR_C_5"/>
    <property type="match status" value="1"/>
</dbReference>
<sequence>MSRPTGVNSEDTKQFIVDVATKIFEQKGYSVTSMADIKNETNLSKGTIYYHFKNKEELYLYCIQQVSNEFIRNWDITSKTERSAEKKLYIWANLNSIMLQKPIMNTIQEYFVSTNKNNYDAVLKLYEPEFQIVSRILEEGINHGEFKGDLHIDDVSVLLYNFITSLANVELFGYHSSQEQKNLYKLAIDLILPGLKE</sequence>
<dbReference type="Gene3D" id="1.10.10.60">
    <property type="entry name" value="Homeodomain-like"/>
    <property type="match status" value="1"/>
</dbReference>
<gene>
    <name evidence="4" type="ORF">PIL02S_04599</name>
</gene>
<evidence type="ECO:0000313" key="5">
    <source>
        <dbReference type="Proteomes" id="UP000247459"/>
    </source>
</evidence>
<dbReference type="Gene3D" id="1.10.357.10">
    <property type="entry name" value="Tetracycline Repressor, domain 2"/>
    <property type="match status" value="1"/>
</dbReference>
<dbReference type="PROSITE" id="PS01081">
    <property type="entry name" value="HTH_TETR_1"/>
    <property type="match status" value="1"/>
</dbReference>
<dbReference type="EMBL" id="PRLG01000021">
    <property type="protein sequence ID" value="PYY27926.1"/>
    <property type="molecule type" value="Genomic_DNA"/>
</dbReference>
<dbReference type="GO" id="GO:0003677">
    <property type="term" value="F:DNA binding"/>
    <property type="evidence" value="ECO:0007669"/>
    <property type="project" value="UniProtKB-UniRule"/>
</dbReference>
<dbReference type="SUPFAM" id="SSF46689">
    <property type="entry name" value="Homeodomain-like"/>
    <property type="match status" value="1"/>
</dbReference>
<evidence type="ECO:0000259" key="3">
    <source>
        <dbReference type="PROSITE" id="PS50977"/>
    </source>
</evidence>
<dbReference type="InterPro" id="IPR013571">
    <property type="entry name" value="Tscrpt_reg_QacR_C"/>
</dbReference>
<dbReference type="GO" id="GO:0045892">
    <property type="term" value="P:negative regulation of DNA-templated transcription"/>
    <property type="evidence" value="ECO:0007669"/>
    <property type="project" value="InterPro"/>
</dbReference>
<dbReference type="AlphaFoldDB" id="A0A2W0C6F1"/>
<dbReference type="InterPro" id="IPR036271">
    <property type="entry name" value="Tet_transcr_reg_TetR-rel_C_sf"/>
</dbReference>
<dbReference type="OrthoDB" id="9785164at2"/>
<dbReference type="PRINTS" id="PR00455">
    <property type="entry name" value="HTHTETR"/>
</dbReference>
<dbReference type="GO" id="GO:0004592">
    <property type="term" value="F:pantoate-beta-alanine ligase activity"/>
    <property type="evidence" value="ECO:0007669"/>
    <property type="project" value="UniProtKB-EC"/>
</dbReference>
<dbReference type="PROSITE" id="PS50977">
    <property type="entry name" value="HTH_TETR_2"/>
    <property type="match status" value="1"/>
</dbReference>
<keyword evidence="1 2" id="KW-0238">DNA-binding</keyword>
<organism evidence="4 5">
    <name type="scientific">Paenibacillus illinoisensis</name>
    <dbReference type="NCBI Taxonomy" id="59845"/>
    <lineage>
        <taxon>Bacteria</taxon>
        <taxon>Bacillati</taxon>
        <taxon>Bacillota</taxon>
        <taxon>Bacilli</taxon>
        <taxon>Bacillales</taxon>
        <taxon>Paenibacillaceae</taxon>
        <taxon>Paenibacillus</taxon>
    </lineage>
</organism>